<dbReference type="GO" id="GO:0006629">
    <property type="term" value="P:lipid metabolic process"/>
    <property type="evidence" value="ECO:0007669"/>
    <property type="project" value="UniProtKB-KW"/>
</dbReference>
<dbReference type="Gene3D" id="3.40.30.10">
    <property type="entry name" value="Glutaredoxin"/>
    <property type="match status" value="1"/>
</dbReference>
<evidence type="ECO:0000256" key="5">
    <source>
        <dbReference type="ARBA" id="ARBA00022679"/>
    </source>
</evidence>
<keyword evidence="12" id="KW-1185">Reference proteome</keyword>
<evidence type="ECO:0000256" key="4">
    <source>
        <dbReference type="ARBA" id="ARBA00022490"/>
    </source>
</evidence>
<dbReference type="SFLD" id="SFLDS00019">
    <property type="entry name" value="Glutathione_Transferase_(cytos"/>
    <property type="match status" value="1"/>
</dbReference>
<dbReference type="FunFam" id="1.20.1050.10:FF:000083">
    <property type="entry name" value="Glutathione S-transferase Mu 1"/>
    <property type="match status" value="1"/>
</dbReference>
<evidence type="ECO:0000259" key="10">
    <source>
        <dbReference type="PROSITE" id="PS50405"/>
    </source>
</evidence>
<evidence type="ECO:0000313" key="11">
    <source>
        <dbReference type="Ensembl" id="ENSAMEP00000029372.1"/>
    </source>
</evidence>
<dbReference type="InterPro" id="IPR036249">
    <property type="entry name" value="Thioredoxin-like_sf"/>
</dbReference>
<feature type="domain" description="GST C-terminal" evidence="10">
    <location>
        <begin position="176"/>
        <end position="294"/>
    </location>
</feature>
<evidence type="ECO:0000256" key="8">
    <source>
        <dbReference type="SAM" id="MobiDB-lite"/>
    </source>
</evidence>
<comment type="subunit">
    <text evidence="3">Homodimer.</text>
</comment>
<dbReference type="Pfam" id="PF00043">
    <property type="entry name" value="GST_C"/>
    <property type="match status" value="1"/>
</dbReference>
<proteinExistence type="inferred from homology"/>
<dbReference type="Proteomes" id="UP000008912">
    <property type="component" value="Unassembled WGS sequence"/>
</dbReference>
<keyword evidence="4" id="KW-0963">Cytoplasm</keyword>
<dbReference type="InterPro" id="IPR004045">
    <property type="entry name" value="Glutathione_S-Trfase_N"/>
</dbReference>
<dbReference type="Ensembl" id="ENSAMET00000047169.1">
    <property type="protein sequence ID" value="ENSAMEP00000021946.1"/>
    <property type="gene ID" value="ENSAMEG00000030458.1"/>
</dbReference>
<evidence type="ECO:0000313" key="12">
    <source>
        <dbReference type="Proteomes" id="UP000008912"/>
    </source>
</evidence>
<feature type="domain" description="GST N-terminal" evidence="9">
    <location>
        <begin position="65"/>
        <end position="174"/>
    </location>
</feature>
<dbReference type="InterPro" id="IPR040079">
    <property type="entry name" value="Glutathione_S-Trfase"/>
</dbReference>
<dbReference type="GO" id="GO:0042802">
    <property type="term" value="F:identical protein binding"/>
    <property type="evidence" value="ECO:0007669"/>
    <property type="project" value="UniProtKB-ARBA"/>
</dbReference>
<evidence type="ECO:0000256" key="7">
    <source>
        <dbReference type="RuleBase" id="RU003494"/>
    </source>
</evidence>
<organism evidence="11 12">
    <name type="scientific">Ailuropoda melanoleuca</name>
    <name type="common">Giant panda</name>
    <dbReference type="NCBI Taxonomy" id="9646"/>
    <lineage>
        <taxon>Eukaryota</taxon>
        <taxon>Metazoa</taxon>
        <taxon>Chordata</taxon>
        <taxon>Craniata</taxon>
        <taxon>Vertebrata</taxon>
        <taxon>Euteleostomi</taxon>
        <taxon>Mammalia</taxon>
        <taxon>Eutheria</taxon>
        <taxon>Laurasiatheria</taxon>
        <taxon>Carnivora</taxon>
        <taxon>Caniformia</taxon>
        <taxon>Ursidae</taxon>
        <taxon>Ailuropoda</taxon>
    </lineage>
</organism>
<dbReference type="InterPro" id="IPR036282">
    <property type="entry name" value="Glutathione-S-Trfase_C_sf"/>
</dbReference>
<dbReference type="GeneTree" id="ENSGT00940000154679"/>
<dbReference type="CDD" id="cd03209">
    <property type="entry name" value="GST_C_Mu"/>
    <property type="match status" value="1"/>
</dbReference>
<dbReference type="GO" id="GO:0004364">
    <property type="term" value="F:glutathione transferase activity"/>
    <property type="evidence" value="ECO:0007669"/>
    <property type="project" value="UniProtKB-EC"/>
</dbReference>
<evidence type="ECO:0000256" key="3">
    <source>
        <dbReference type="ARBA" id="ARBA00011738"/>
    </source>
</evidence>
<evidence type="ECO:0000256" key="2">
    <source>
        <dbReference type="ARBA" id="ARBA00005861"/>
    </source>
</evidence>
<reference evidence="11 12" key="1">
    <citation type="journal article" date="2010" name="Nature">
        <title>The sequence and de novo assembly of the giant panda genome.</title>
        <authorList>
            <person name="Li R."/>
            <person name="Fan W."/>
            <person name="Tian G."/>
            <person name="Zhu H."/>
            <person name="He L."/>
            <person name="Cai J."/>
            <person name="Huang Q."/>
            <person name="Cai Q."/>
            <person name="Li B."/>
            <person name="Bai Y."/>
            <person name="Zhang Z."/>
            <person name="Zhang Y."/>
            <person name="Wang W."/>
            <person name="Li J."/>
            <person name="Wei F."/>
            <person name="Li H."/>
            <person name="Jian M."/>
            <person name="Li J."/>
            <person name="Zhang Z."/>
            <person name="Nielsen R."/>
            <person name="Li D."/>
            <person name="Gu W."/>
            <person name="Yang Z."/>
            <person name="Xuan Z."/>
            <person name="Ryder O.A."/>
            <person name="Leung F.C."/>
            <person name="Zhou Y."/>
            <person name="Cao J."/>
            <person name="Sun X."/>
            <person name="Fu Y."/>
            <person name="Fang X."/>
            <person name="Guo X."/>
            <person name="Wang B."/>
            <person name="Hou R."/>
            <person name="Shen F."/>
            <person name="Mu B."/>
            <person name="Ni P."/>
            <person name="Lin R."/>
            <person name="Qian W."/>
            <person name="Wang G."/>
            <person name="Yu C."/>
            <person name="Nie W."/>
            <person name="Wang J."/>
            <person name="Wu Z."/>
            <person name="Liang H."/>
            <person name="Min J."/>
            <person name="Wu Q."/>
            <person name="Cheng S."/>
            <person name="Ruan J."/>
            <person name="Wang M."/>
            <person name="Shi Z."/>
            <person name="Wen M."/>
            <person name="Liu B."/>
            <person name="Ren X."/>
            <person name="Zheng H."/>
            <person name="Dong D."/>
            <person name="Cook K."/>
            <person name="Shan G."/>
            <person name="Zhang H."/>
            <person name="Kosiol C."/>
            <person name="Xie X."/>
            <person name="Lu Z."/>
            <person name="Zheng H."/>
            <person name="Li Y."/>
            <person name="Steiner C.C."/>
            <person name="Lam T.T."/>
            <person name="Lin S."/>
            <person name="Zhang Q."/>
            <person name="Li G."/>
            <person name="Tian J."/>
            <person name="Gong T."/>
            <person name="Liu H."/>
            <person name="Zhang D."/>
            <person name="Fang L."/>
            <person name="Ye C."/>
            <person name="Zhang J."/>
            <person name="Hu W."/>
            <person name="Xu A."/>
            <person name="Ren Y."/>
            <person name="Zhang G."/>
            <person name="Bruford M.W."/>
            <person name="Li Q."/>
            <person name="Ma L."/>
            <person name="Guo Y."/>
            <person name="An N."/>
            <person name="Hu Y."/>
            <person name="Zheng Y."/>
            <person name="Shi Y."/>
            <person name="Li Z."/>
            <person name="Liu Q."/>
            <person name="Chen Y."/>
            <person name="Zhao J."/>
            <person name="Qu N."/>
            <person name="Zhao S."/>
            <person name="Tian F."/>
            <person name="Wang X."/>
            <person name="Wang H."/>
            <person name="Xu L."/>
            <person name="Liu X."/>
            <person name="Vinar T."/>
            <person name="Wang Y."/>
            <person name="Lam T.W."/>
            <person name="Yiu S.M."/>
            <person name="Liu S."/>
            <person name="Zhang H."/>
            <person name="Li D."/>
            <person name="Huang Y."/>
            <person name="Wang X."/>
            <person name="Yang G."/>
            <person name="Jiang Z."/>
            <person name="Wang J."/>
            <person name="Qin N."/>
            <person name="Li L."/>
            <person name="Li J."/>
            <person name="Bolund L."/>
            <person name="Kristiansen K."/>
            <person name="Wong G.K."/>
            <person name="Olson M."/>
            <person name="Zhang X."/>
            <person name="Li S."/>
            <person name="Yang H."/>
            <person name="Wang J."/>
            <person name="Wang J."/>
        </authorList>
    </citation>
    <scope>NUCLEOTIDE SEQUENCE [LARGE SCALE GENOMIC DNA]</scope>
</reference>
<dbReference type="PANTHER" id="PTHR11571">
    <property type="entry name" value="GLUTATHIONE S-TRANSFERASE"/>
    <property type="match status" value="1"/>
</dbReference>
<dbReference type="Gene3D" id="1.20.1050.10">
    <property type="match status" value="1"/>
</dbReference>
<feature type="compositionally biased region" description="Low complexity" evidence="8">
    <location>
        <begin position="21"/>
        <end position="49"/>
    </location>
</feature>
<reference evidence="11" key="2">
    <citation type="submission" date="2025-05" db="UniProtKB">
        <authorList>
            <consortium name="Ensembl"/>
        </authorList>
    </citation>
    <scope>IDENTIFICATION</scope>
</reference>
<protein>
    <recommendedName>
        <fullName evidence="7">Glutathione S-transferase</fullName>
        <ecNumber evidence="7">2.5.1.18</ecNumber>
    </recommendedName>
</protein>
<keyword evidence="5 7" id="KW-0808">Transferase</keyword>
<comment type="similarity">
    <text evidence="2 7">Belongs to the GST superfamily. Mu family.</text>
</comment>
<accession>A0A7N5P308</accession>
<dbReference type="InterPro" id="IPR050213">
    <property type="entry name" value="GST_superfamily"/>
</dbReference>
<dbReference type="GO" id="GO:0005737">
    <property type="term" value="C:cytoplasm"/>
    <property type="evidence" value="ECO:0007669"/>
    <property type="project" value="UniProtKB-SubCell"/>
</dbReference>
<dbReference type="PANTHER" id="PTHR11571:SF137">
    <property type="entry name" value="GLUTATHIONE S-TRANSFERASE MU 4"/>
    <property type="match status" value="1"/>
</dbReference>
<dbReference type="GO" id="GO:0006749">
    <property type="term" value="P:glutathione metabolic process"/>
    <property type="evidence" value="ECO:0007669"/>
    <property type="project" value="TreeGrafter"/>
</dbReference>
<evidence type="ECO:0000259" key="9">
    <source>
        <dbReference type="PROSITE" id="PS50404"/>
    </source>
</evidence>
<keyword evidence="6" id="KW-0443">Lipid metabolism</keyword>
<dbReference type="SUPFAM" id="SSF47616">
    <property type="entry name" value="GST C-terminal domain-like"/>
    <property type="match status" value="1"/>
</dbReference>
<dbReference type="PRINTS" id="PR01267">
    <property type="entry name" value="GSTRNSFRASEM"/>
</dbReference>
<dbReference type="EC" id="2.5.1.18" evidence="7"/>
<sequence length="304" mass="34023">MRGRPCLPARRSGLEHLAAEASRGGAQAGPGAQSGPAPGRPTPGRTCRPVRSRPYPKTAKRSLTMAMILGYWDIRGVSEGAAGLGGKETHGGRKCAAVGTNTTRMFLLRAGCSSALHSGLSFSAPDYDRSQWLNEKFKLGLDFPNLPYLIDGAHKVTQSNAILRYIARKHNLCGETEEEKIRVDILENEVMDTRLYFARMCYNPDFEKLRPGYLEGLPDKLKLYSQFLGKRPWFAGEKLTYVDFLAYDLLDLLYIFEPKCLEAFPNLKEFMARFEGLKKISAYMKSSRFLPSPLFLKIAVWGNK</sequence>
<dbReference type="AlphaFoldDB" id="A0A7N5P308"/>
<dbReference type="InterPro" id="IPR004046">
    <property type="entry name" value="GST_C"/>
</dbReference>
<dbReference type="PROSITE" id="PS50404">
    <property type="entry name" value="GST_NTER"/>
    <property type="match status" value="1"/>
</dbReference>
<dbReference type="CDD" id="cd03075">
    <property type="entry name" value="GST_N_Mu"/>
    <property type="match status" value="1"/>
</dbReference>
<dbReference type="InterPro" id="IPR010987">
    <property type="entry name" value="Glutathione-S-Trfase_C-like"/>
</dbReference>
<dbReference type="Ensembl" id="ENSAMET00000038568.1">
    <property type="protein sequence ID" value="ENSAMEP00000029372.1"/>
    <property type="gene ID" value="ENSAMEG00000030458.1"/>
</dbReference>
<comment type="catalytic activity">
    <reaction evidence="7">
        <text>RX + glutathione = an S-substituted glutathione + a halide anion + H(+)</text>
        <dbReference type="Rhea" id="RHEA:16437"/>
        <dbReference type="ChEBI" id="CHEBI:15378"/>
        <dbReference type="ChEBI" id="CHEBI:16042"/>
        <dbReference type="ChEBI" id="CHEBI:17792"/>
        <dbReference type="ChEBI" id="CHEBI:57925"/>
        <dbReference type="ChEBI" id="CHEBI:90779"/>
        <dbReference type="EC" id="2.5.1.18"/>
    </reaction>
</comment>
<dbReference type="PROSITE" id="PS50405">
    <property type="entry name" value="GST_CTER"/>
    <property type="match status" value="1"/>
</dbReference>
<name>A0A7N5P308_AILME</name>
<dbReference type="SUPFAM" id="SSF52833">
    <property type="entry name" value="Thioredoxin-like"/>
    <property type="match status" value="1"/>
</dbReference>
<dbReference type="Pfam" id="PF02798">
    <property type="entry name" value="GST_N"/>
    <property type="match status" value="1"/>
</dbReference>
<comment type="subcellular location">
    <subcellularLocation>
        <location evidence="1">Cytoplasm</location>
    </subcellularLocation>
</comment>
<feature type="region of interest" description="Disordered" evidence="8">
    <location>
        <begin position="21"/>
        <end position="57"/>
    </location>
</feature>
<evidence type="ECO:0000256" key="6">
    <source>
        <dbReference type="ARBA" id="ARBA00023098"/>
    </source>
</evidence>
<evidence type="ECO:0000256" key="1">
    <source>
        <dbReference type="ARBA" id="ARBA00004496"/>
    </source>
</evidence>
<dbReference type="InterPro" id="IPR003081">
    <property type="entry name" value="GST_mu"/>
</dbReference>